<keyword evidence="4 7" id="KW-0732">Signal</keyword>
<gene>
    <name evidence="8" type="ORF">H6P81_015748</name>
</gene>
<comment type="similarity">
    <text evidence="2">Belongs to the CLV3/ESR signal peptide family.</text>
</comment>
<dbReference type="AlphaFoldDB" id="A0AAV7EB03"/>
<evidence type="ECO:0000256" key="2">
    <source>
        <dbReference type="ARBA" id="ARBA00005416"/>
    </source>
</evidence>
<dbReference type="InterPro" id="IPR044962">
    <property type="entry name" value="CLV3/ESR"/>
</dbReference>
<comment type="caution">
    <text evidence="8">The sequence shown here is derived from an EMBL/GenBank/DDBJ whole genome shotgun (WGS) entry which is preliminary data.</text>
</comment>
<evidence type="ECO:0000256" key="3">
    <source>
        <dbReference type="ARBA" id="ARBA00022525"/>
    </source>
</evidence>
<sequence length="116" mass="12588">MGIESLGTSIWLGYILGLREMAMRFSILFLVVVLSLAMEVSCGDGGEQGGYSGGVRASTSVNYGRKILVSSEEVLRGLRRSASPVEGRNFSWELRKVPSGPDPLHHNRGPKKPQTP</sequence>
<proteinExistence type="inferred from homology"/>
<feature type="region of interest" description="Disordered" evidence="6">
    <location>
        <begin position="93"/>
        <end position="116"/>
    </location>
</feature>
<evidence type="ECO:0000256" key="6">
    <source>
        <dbReference type="SAM" id="MobiDB-lite"/>
    </source>
</evidence>
<dbReference type="PANTHER" id="PTHR36349:SF2">
    <property type="entry name" value="PROTEIN CLAVATA 3"/>
    <property type="match status" value="1"/>
</dbReference>
<feature type="compositionally biased region" description="Basic residues" evidence="6">
    <location>
        <begin position="106"/>
        <end position="116"/>
    </location>
</feature>
<dbReference type="Proteomes" id="UP000825729">
    <property type="component" value="Unassembled WGS sequence"/>
</dbReference>
<feature type="chain" id="PRO_5043339056" evidence="7">
    <location>
        <begin position="43"/>
        <end position="116"/>
    </location>
</feature>
<comment type="subcellular location">
    <subcellularLocation>
        <location evidence="1">Secreted</location>
    </subcellularLocation>
</comment>
<evidence type="ECO:0000256" key="7">
    <source>
        <dbReference type="SAM" id="SignalP"/>
    </source>
</evidence>
<dbReference type="EMBL" id="JAINDJ010000006">
    <property type="protein sequence ID" value="KAG9444408.1"/>
    <property type="molecule type" value="Genomic_DNA"/>
</dbReference>
<dbReference type="GO" id="GO:0005576">
    <property type="term" value="C:extracellular region"/>
    <property type="evidence" value="ECO:0007669"/>
    <property type="project" value="UniProtKB-SubCell"/>
</dbReference>
<evidence type="ECO:0000256" key="5">
    <source>
        <dbReference type="ARBA" id="ARBA00022782"/>
    </source>
</evidence>
<dbReference type="GO" id="GO:0030154">
    <property type="term" value="P:cell differentiation"/>
    <property type="evidence" value="ECO:0007669"/>
    <property type="project" value="UniProtKB-KW"/>
</dbReference>
<keyword evidence="5" id="KW-0221">Differentiation</keyword>
<name>A0AAV7EB03_ARIFI</name>
<dbReference type="PANTHER" id="PTHR36349">
    <property type="entry name" value="PROTEIN CLAVATA 3"/>
    <property type="match status" value="1"/>
</dbReference>
<evidence type="ECO:0000256" key="4">
    <source>
        <dbReference type="ARBA" id="ARBA00022729"/>
    </source>
</evidence>
<keyword evidence="9" id="KW-1185">Reference proteome</keyword>
<keyword evidence="3" id="KW-0964">Secreted</keyword>
<protein>
    <submittedName>
        <fullName evidence="8">Uncharacterized protein</fullName>
    </submittedName>
</protein>
<evidence type="ECO:0000256" key="1">
    <source>
        <dbReference type="ARBA" id="ARBA00004613"/>
    </source>
</evidence>
<evidence type="ECO:0000313" key="9">
    <source>
        <dbReference type="Proteomes" id="UP000825729"/>
    </source>
</evidence>
<accession>A0AAV7EB03</accession>
<organism evidence="8 9">
    <name type="scientific">Aristolochia fimbriata</name>
    <name type="common">White veined hardy Dutchman's pipe vine</name>
    <dbReference type="NCBI Taxonomy" id="158543"/>
    <lineage>
        <taxon>Eukaryota</taxon>
        <taxon>Viridiplantae</taxon>
        <taxon>Streptophyta</taxon>
        <taxon>Embryophyta</taxon>
        <taxon>Tracheophyta</taxon>
        <taxon>Spermatophyta</taxon>
        <taxon>Magnoliopsida</taxon>
        <taxon>Magnoliidae</taxon>
        <taxon>Piperales</taxon>
        <taxon>Aristolochiaceae</taxon>
        <taxon>Aristolochia</taxon>
    </lineage>
</organism>
<reference evidence="8 9" key="1">
    <citation type="submission" date="2021-07" db="EMBL/GenBank/DDBJ databases">
        <title>The Aristolochia fimbriata genome: insights into angiosperm evolution, floral development and chemical biosynthesis.</title>
        <authorList>
            <person name="Jiao Y."/>
        </authorList>
    </citation>
    <scope>NUCLEOTIDE SEQUENCE [LARGE SCALE GENOMIC DNA]</scope>
    <source>
        <strain evidence="8">IBCAS-2021</strain>
        <tissue evidence="8">Leaf</tissue>
    </source>
</reference>
<dbReference type="GO" id="GO:0033612">
    <property type="term" value="F:receptor serine/threonine kinase binding"/>
    <property type="evidence" value="ECO:0007669"/>
    <property type="project" value="InterPro"/>
</dbReference>
<feature type="signal peptide" evidence="7">
    <location>
        <begin position="1"/>
        <end position="42"/>
    </location>
</feature>
<evidence type="ECO:0000313" key="8">
    <source>
        <dbReference type="EMBL" id="KAG9444408.1"/>
    </source>
</evidence>